<accession>G9WJ78</accession>
<comment type="caution">
    <text evidence="2">The sequence shown here is derived from an EMBL/GenBank/DDBJ whole genome shotgun (WGS) entry which is preliminary data.</text>
</comment>
<dbReference type="EMBL" id="AFVZ01000001">
    <property type="protein sequence ID" value="EHN58684.1"/>
    <property type="molecule type" value="Genomic_DNA"/>
</dbReference>
<protein>
    <submittedName>
        <fullName evidence="2">Membrane spanning protein</fullName>
    </submittedName>
</protein>
<proteinExistence type="predicted"/>
<keyword evidence="1" id="KW-0812">Transmembrane</keyword>
<feature type="transmembrane region" description="Helical" evidence="1">
    <location>
        <begin position="157"/>
        <end position="178"/>
    </location>
</feature>
<keyword evidence="3" id="KW-1185">Reference proteome</keyword>
<dbReference type="GO" id="GO:0140359">
    <property type="term" value="F:ABC-type transporter activity"/>
    <property type="evidence" value="ECO:0007669"/>
    <property type="project" value="InterPro"/>
</dbReference>
<dbReference type="PANTHER" id="PTHR37305:SF1">
    <property type="entry name" value="MEMBRANE PROTEIN"/>
    <property type="match status" value="1"/>
</dbReference>
<dbReference type="eggNOG" id="COG1277">
    <property type="taxonomic scope" value="Bacteria"/>
</dbReference>
<reference evidence="2 3" key="1">
    <citation type="journal article" date="2012" name="PLoS ONE">
        <title>Functional divergence in the genus oenococcus as predicted by genome sequencing of the newly-described species, Oenococcus kitaharae.</title>
        <authorList>
            <person name="Borneman A.R."/>
            <person name="McCarthy J.M."/>
            <person name="Chambers P.J."/>
            <person name="Bartowsky E.J."/>
        </authorList>
    </citation>
    <scope>NUCLEOTIDE SEQUENCE [LARGE SCALE GENOMIC DNA]</scope>
    <source>
        <strain evidence="3">DSM17330</strain>
    </source>
</reference>
<keyword evidence="1" id="KW-1133">Transmembrane helix</keyword>
<dbReference type="PANTHER" id="PTHR37305">
    <property type="entry name" value="INTEGRAL MEMBRANE PROTEIN-RELATED"/>
    <property type="match status" value="1"/>
</dbReference>
<dbReference type="STRING" id="336988.NT96_05860"/>
<feature type="transmembrane region" description="Helical" evidence="1">
    <location>
        <begin position="185"/>
        <end position="207"/>
    </location>
</feature>
<keyword evidence="1" id="KW-0472">Membrane</keyword>
<name>G9WJ78_9LACO</name>
<evidence type="ECO:0000256" key="1">
    <source>
        <dbReference type="SAM" id="Phobius"/>
    </source>
</evidence>
<dbReference type="GO" id="GO:0005886">
    <property type="term" value="C:plasma membrane"/>
    <property type="evidence" value="ECO:0007669"/>
    <property type="project" value="UniProtKB-SubCell"/>
</dbReference>
<feature type="transmembrane region" description="Helical" evidence="1">
    <location>
        <begin position="15"/>
        <end position="37"/>
    </location>
</feature>
<feature type="transmembrane region" description="Helical" evidence="1">
    <location>
        <begin position="246"/>
        <end position="265"/>
    </location>
</feature>
<gene>
    <name evidence="2" type="ORF">OKIT_0571</name>
</gene>
<feature type="transmembrane region" description="Helical" evidence="1">
    <location>
        <begin position="57"/>
        <end position="76"/>
    </location>
</feature>
<dbReference type="Pfam" id="PF12679">
    <property type="entry name" value="ABC2_membrane_2"/>
    <property type="match status" value="1"/>
</dbReference>
<dbReference type="OrthoDB" id="2295852at2"/>
<dbReference type="PATRIC" id="fig|1045004.4.peg.571"/>
<dbReference type="Proteomes" id="UP000004959">
    <property type="component" value="Chromosome"/>
</dbReference>
<dbReference type="HOGENOM" id="CLU_1033791_0_0_9"/>
<evidence type="ECO:0000313" key="3">
    <source>
        <dbReference type="Proteomes" id="UP000004959"/>
    </source>
</evidence>
<sequence>MQAIRQEFFKSFHRLNYLVFSLITLVIPFVGGIAYLIRDHAHAEADFVMHHGYYDSFIFIFMLVSFGSILAEEFQFDTIKVIASRGNSRRLIFSAKVIKLIFDYCFWFFIATASYLLSWLVEFGGTHFGQAISLGNKGYYFAANGKPSEFTFLWQNFVTNLLYIFLIGSITLMISSFLKSNAIAIASAFIIWLAGQIISALLMNLFYKQLPLIKWNPFNVNTYIAGQAFSDSKALTLLSHLSQPEIIIASLVWTGIFLAIAGIVFNRRNL</sequence>
<dbReference type="AlphaFoldDB" id="G9WJ78"/>
<feature type="transmembrane region" description="Helical" evidence="1">
    <location>
        <begin position="97"/>
        <end position="117"/>
    </location>
</feature>
<organism evidence="2 3">
    <name type="scientific">Oenococcus kitaharae DSM 17330</name>
    <dbReference type="NCBI Taxonomy" id="1045004"/>
    <lineage>
        <taxon>Bacteria</taxon>
        <taxon>Bacillati</taxon>
        <taxon>Bacillota</taxon>
        <taxon>Bacilli</taxon>
        <taxon>Lactobacillales</taxon>
        <taxon>Lactobacillaceae</taxon>
        <taxon>Oenococcus</taxon>
    </lineage>
</organism>
<evidence type="ECO:0000313" key="2">
    <source>
        <dbReference type="EMBL" id="EHN58684.1"/>
    </source>
</evidence>